<dbReference type="EMBL" id="FXUG01000001">
    <property type="protein sequence ID" value="SMP41726.1"/>
    <property type="molecule type" value="Genomic_DNA"/>
</dbReference>
<evidence type="ECO:0000313" key="2">
    <source>
        <dbReference type="EMBL" id="SMP41726.1"/>
    </source>
</evidence>
<gene>
    <name evidence="2" type="ORF">SAMN06265222_101640</name>
</gene>
<dbReference type="Pfam" id="PF22763">
    <property type="entry name" value="NrS1-1_pol-like_HBD"/>
    <property type="match status" value="1"/>
</dbReference>
<organism evidence="2 3">
    <name type="scientific">Neorhodopirellula lusitana</name>
    <dbReference type="NCBI Taxonomy" id="445327"/>
    <lineage>
        <taxon>Bacteria</taxon>
        <taxon>Pseudomonadati</taxon>
        <taxon>Planctomycetota</taxon>
        <taxon>Planctomycetia</taxon>
        <taxon>Pirellulales</taxon>
        <taxon>Pirellulaceae</taxon>
        <taxon>Neorhodopirellula</taxon>
    </lineage>
</organism>
<feature type="domain" description="NrS-1 polymerase-like HBD" evidence="1">
    <location>
        <begin position="275"/>
        <end position="334"/>
    </location>
</feature>
<evidence type="ECO:0000313" key="3">
    <source>
        <dbReference type="Proteomes" id="UP001158067"/>
    </source>
</evidence>
<reference evidence="2 3" key="1">
    <citation type="submission" date="2017-05" db="EMBL/GenBank/DDBJ databases">
        <authorList>
            <person name="Varghese N."/>
            <person name="Submissions S."/>
        </authorList>
    </citation>
    <scope>NUCLEOTIDE SEQUENCE [LARGE SCALE GENOMIC DNA]</scope>
    <source>
        <strain evidence="2 3">DSM 25457</strain>
    </source>
</reference>
<name>A0ABY1PPT4_9BACT</name>
<comment type="caution">
    <text evidence="2">The sequence shown here is derived from an EMBL/GenBank/DDBJ whole genome shotgun (WGS) entry which is preliminary data.</text>
</comment>
<dbReference type="RefSeq" id="WP_283430848.1">
    <property type="nucleotide sequence ID" value="NZ_FXUG01000001.1"/>
</dbReference>
<keyword evidence="3" id="KW-1185">Reference proteome</keyword>
<dbReference type="InterPro" id="IPR054468">
    <property type="entry name" value="NrSPol-like_HBD"/>
</dbReference>
<accession>A0ABY1PPT4</accession>
<dbReference type="Proteomes" id="UP001158067">
    <property type="component" value="Unassembled WGS sequence"/>
</dbReference>
<protein>
    <recommendedName>
        <fullName evidence="1">NrS-1 polymerase-like HBD domain-containing protein</fullName>
    </recommendedName>
</protein>
<evidence type="ECO:0000259" key="1">
    <source>
        <dbReference type="Pfam" id="PF22763"/>
    </source>
</evidence>
<sequence>MNNALNPIEPDQTISLSEKYKDVLAKLDEGFRSPDMTPPSKINAKDIPAKLRECNQWVCWKSNPATDGDTNSIAPINPRTLRNASVTDRSTWSSFQEAFDTYQSNSDSLAGVGFILSDDDPFVEVRVSNCRNPKSGNFSMLGWLVLDQLGTYSELSHSATDIKFVGVMDAKFRNGRLAYPENEIEINYSARCFCITGWTISGGRDVRDITEALLWIQDIYFDLDPNDSSYAKPSPLDVAPDEDVVEKACSAANGDRFWELFCGGIYDRHFDDNGADIPFCRLLAFWCGPNRDQIDRIVRRSGLFRPKWDERDLIAGTTYGDVTIGHAIAAQQPTFFHWPDNRPKPT</sequence>
<proteinExistence type="predicted"/>